<dbReference type="InterPro" id="IPR002921">
    <property type="entry name" value="Fungal_lipase-type"/>
</dbReference>
<dbReference type="Proteomes" id="UP000700596">
    <property type="component" value="Unassembled WGS sequence"/>
</dbReference>
<feature type="non-terminal residue" evidence="2">
    <location>
        <position position="1"/>
    </location>
</feature>
<dbReference type="Pfam" id="PF01764">
    <property type="entry name" value="Lipase_3"/>
    <property type="match status" value="1"/>
</dbReference>
<proteinExistence type="predicted"/>
<feature type="domain" description="Fungal lipase-type" evidence="1">
    <location>
        <begin position="96"/>
        <end position="209"/>
    </location>
</feature>
<name>A0A9P9E4V7_9PLEO</name>
<evidence type="ECO:0000259" key="1">
    <source>
        <dbReference type="Pfam" id="PF01764"/>
    </source>
</evidence>
<sequence>LVKLQNGPSQWNDIKDAANILWRSTLTPDFSTMTSAFQDHYQNPELSAKELHTGMNDSRRAIVVSNGEKITIAFLGSSPNELHMNLWINAKGPGWWEWPYPVYENGNRIHSFFRDMWHGMRQATFDALSSSLDDMVARGATPKQIIITGFSMGGGISILAFTEILEGIRHRWGSQSESPQLWAQDKDLGSLVQHLTFAAVSAGDQGYYTILNDLYCEYQIRAWDFLSHRDTTVHIHYLSFRSWRGYRYVLGEAVVGQFFDSFGGNGHNILGYLKAVEWMTENGTDHIKTYYDY</sequence>
<comment type="caution">
    <text evidence="2">The sequence shown here is derived from an EMBL/GenBank/DDBJ whole genome shotgun (WGS) entry which is preliminary data.</text>
</comment>
<reference evidence="2" key="1">
    <citation type="journal article" date="2021" name="Nat. Commun.">
        <title>Genetic determinants of endophytism in the Arabidopsis root mycobiome.</title>
        <authorList>
            <person name="Mesny F."/>
            <person name="Miyauchi S."/>
            <person name="Thiergart T."/>
            <person name="Pickel B."/>
            <person name="Atanasova L."/>
            <person name="Karlsson M."/>
            <person name="Huettel B."/>
            <person name="Barry K.W."/>
            <person name="Haridas S."/>
            <person name="Chen C."/>
            <person name="Bauer D."/>
            <person name="Andreopoulos W."/>
            <person name="Pangilinan J."/>
            <person name="LaButti K."/>
            <person name="Riley R."/>
            <person name="Lipzen A."/>
            <person name="Clum A."/>
            <person name="Drula E."/>
            <person name="Henrissat B."/>
            <person name="Kohler A."/>
            <person name="Grigoriev I.V."/>
            <person name="Martin F.M."/>
            <person name="Hacquard S."/>
        </authorList>
    </citation>
    <scope>NUCLEOTIDE SEQUENCE</scope>
    <source>
        <strain evidence="2">MPI-CAGE-CH-0243</strain>
    </source>
</reference>
<dbReference type="EMBL" id="JAGMWT010000004">
    <property type="protein sequence ID" value="KAH7130694.1"/>
    <property type="molecule type" value="Genomic_DNA"/>
</dbReference>
<dbReference type="AlphaFoldDB" id="A0A9P9E4V7"/>
<dbReference type="GO" id="GO:0006629">
    <property type="term" value="P:lipid metabolic process"/>
    <property type="evidence" value="ECO:0007669"/>
    <property type="project" value="InterPro"/>
</dbReference>
<evidence type="ECO:0000313" key="3">
    <source>
        <dbReference type="Proteomes" id="UP000700596"/>
    </source>
</evidence>
<dbReference type="SUPFAM" id="SSF53474">
    <property type="entry name" value="alpha/beta-Hydrolases"/>
    <property type="match status" value="1"/>
</dbReference>
<accession>A0A9P9E4V7</accession>
<evidence type="ECO:0000313" key="2">
    <source>
        <dbReference type="EMBL" id="KAH7130694.1"/>
    </source>
</evidence>
<gene>
    <name evidence="2" type="ORF">B0J11DRAFT_430374</name>
</gene>
<dbReference type="InterPro" id="IPR029058">
    <property type="entry name" value="AB_hydrolase_fold"/>
</dbReference>
<keyword evidence="3" id="KW-1185">Reference proteome</keyword>
<dbReference type="OrthoDB" id="426718at2759"/>
<dbReference type="Gene3D" id="3.40.50.1820">
    <property type="entry name" value="alpha/beta hydrolase"/>
    <property type="match status" value="1"/>
</dbReference>
<protein>
    <recommendedName>
        <fullName evidence="1">Fungal lipase-type domain-containing protein</fullName>
    </recommendedName>
</protein>
<organism evidence="2 3">
    <name type="scientific">Dendryphion nanum</name>
    <dbReference type="NCBI Taxonomy" id="256645"/>
    <lineage>
        <taxon>Eukaryota</taxon>
        <taxon>Fungi</taxon>
        <taxon>Dikarya</taxon>
        <taxon>Ascomycota</taxon>
        <taxon>Pezizomycotina</taxon>
        <taxon>Dothideomycetes</taxon>
        <taxon>Pleosporomycetidae</taxon>
        <taxon>Pleosporales</taxon>
        <taxon>Torulaceae</taxon>
        <taxon>Dendryphion</taxon>
    </lineage>
</organism>